<keyword evidence="2" id="KW-1185">Reference proteome</keyword>
<comment type="caution">
    <text evidence="1">The sequence shown here is derived from an EMBL/GenBank/DDBJ whole genome shotgun (WGS) entry which is preliminary data.</text>
</comment>
<dbReference type="EMBL" id="BEGY01000096">
    <property type="protein sequence ID" value="GAX83308.1"/>
    <property type="molecule type" value="Genomic_DNA"/>
</dbReference>
<evidence type="ECO:0000313" key="2">
    <source>
        <dbReference type="Proteomes" id="UP000232323"/>
    </source>
</evidence>
<dbReference type="Proteomes" id="UP000232323">
    <property type="component" value="Unassembled WGS sequence"/>
</dbReference>
<reference evidence="1 2" key="1">
    <citation type="submission" date="2017-08" db="EMBL/GenBank/DDBJ databases">
        <title>Acidophilic green algal genome provides insights into adaptation to an acidic environment.</title>
        <authorList>
            <person name="Hirooka S."/>
            <person name="Hirose Y."/>
            <person name="Kanesaki Y."/>
            <person name="Higuchi S."/>
            <person name="Fujiwara T."/>
            <person name="Onuma R."/>
            <person name="Era A."/>
            <person name="Ohbayashi R."/>
            <person name="Uzuka A."/>
            <person name="Nozaki H."/>
            <person name="Yoshikawa H."/>
            <person name="Miyagishima S.Y."/>
        </authorList>
    </citation>
    <scope>NUCLEOTIDE SEQUENCE [LARGE SCALE GENOMIC DNA]</scope>
    <source>
        <strain evidence="1 2">NIES-2499</strain>
    </source>
</reference>
<proteinExistence type="predicted"/>
<organism evidence="1 2">
    <name type="scientific">Chlamydomonas eustigma</name>
    <dbReference type="NCBI Taxonomy" id="1157962"/>
    <lineage>
        <taxon>Eukaryota</taxon>
        <taxon>Viridiplantae</taxon>
        <taxon>Chlorophyta</taxon>
        <taxon>core chlorophytes</taxon>
        <taxon>Chlorophyceae</taxon>
        <taxon>CS clade</taxon>
        <taxon>Chlamydomonadales</taxon>
        <taxon>Chlamydomonadaceae</taxon>
        <taxon>Chlamydomonas</taxon>
    </lineage>
</organism>
<protein>
    <submittedName>
        <fullName evidence="1">Uncharacterized protein</fullName>
    </submittedName>
</protein>
<evidence type="ECO:0000313" key="1">
    <source>
        <dbReference type="EMBL" id="GAX83308.1"/>
    </source>
</evidence>
<name>A0A250XJR7_9CHLO</name>
<sequence>MHGQFERFRVHCKENMVDVQRQAKKLLTTEWNVAATPWAILELCSSPYVPVKASELPLTLRRVQFGSCCLMYSALSTDKVNLKMLTAFLLFKGFYDPHDHNSVDVVFVPLLGPKSRIGHGPLGPGDVNSGVASIGIQSANVFVFREEECTKVLLHELVHSCRLDFVDSLPIHQLGMELHKKYNIKSRVPIRLNETYAELLASLLDIAIRSELGINVTKKVRAMADHFVAQADRVMCASALTQDTHVFEYYVAKASLMFVVTPLGPTRRSPDNVIQLVDMDPSSFAKELSRTCVQKAHYNAVDVGDDGRGIDIDVCFFGSKLKKTTF</sequence>
<dbReference type="AlphaFoldDB" id="A0A250XJR7"/>
<gene>
    <name evidence="1" type="ORF">CEUSTIGMA_g10734.t1</name>
</gene>
<accession>A0A250XJR7</accession>